<accession>A0ABR7LPL3</accession>
<reference evidence="2 3" key="1">
    <citation type="submission" date="2020-06" db="EMBL/GenBank/DDBJ databases">
        <title>Actinomadura xiongansis sp. nov., isolated from soil of Baiyangdian.</title>
        <authorList>
            <person name="Zhang X."/>
        </authorList>
    </citation>
    <scope>NUCLEOTIDE SEQUENCE [LARGE SCALE GENOMIC DNA]</scope>
    <source>
        <strain evidence="2 3">HBUM206468</strain>
    </source>
</reference>
<feature type="domain" description="DUF397" evidence="1">
    <location>
        <begin position="30"/>
        <end position="83"/>
    </location>
</feature>
<feature type="domain" description="DUF397" evidence="1">
    <location>
        <begin position="10"/>
        <end position="29"/>
    </location>
</feature>
<evidence type="ECO:0000313" key="3">
    <source>
        <dbReference type="Proteomes" id="UP000805614"/>
    </source>
</evidence>
<dbReference type="RefSeq" id="WP_187243812.1">
    <property type="nucleotide sequence ID" value="NZ_BAAAOK010000027.1"/>
</dbReference>
<name>A0ABR7LPL3_9ACTN</name>
<dbReference type="InterPro" id="IPR007278">
    <property type="entry name" value="DUF397"/>
</dbReference>
<dbReference type="Proteomes" id="UP000805614">
    <property type="component" value="Unassembled WGS sequence"/>
</dbReference>
<gene>
    <name evidence="2" type="ORF">HKK74_14930</name>
</gene>
<protein>
    <submittedName>
        <fullName evidence="2">DUF397 domain-containing protein</fullName>
    </submittedName>
</protein>
<keyword evidence="3" id="KW-1185">Reference proteome</keyword>
<dbReference type="Pfam" id="PF04149">
    <property type="entry name" value="DUF397"/>
    <property type="match status" value="2"/>
</dbReference>
<organism evidence="2 3">
    <name type="scientific">Actinomadura alba</name>
    <dbReference type="NCBI Taxonomy" id="406431"/>
    <lineage>
        <taxon>Bacteria</taxon>
        <taxon>Bacillati</taxon>
        <taxon>Actinomycetota</taxon>
        <taxon>Actinomycetes</taxon>
        <taxon>Streptosporangiales</taxon>
        <taxon>Thermomonosporaceae</taxon>
        <taxon>Actinomadura</taxon>
    </lineage>
</organism>
<comment type="caution">
    <text evidence="2">The sequence shown here is derived from an EMBL/GenBank/DDBJ whole genome shotgun (WGS) entry which is preliminary data.</text>
</comment>
<evidence type="ECO:0000259" key="1">
    <source>
        <dbReference type="Pfam" id="PF04149"/>
    </source>
</evidence>
<evidence type="ECO:0000313" key="2">
    <source>
        <dbReference type="EMBL" id="MBC6466787.1"/>
    </source>
</evidence>
<dbReference type="EMBL" id="JABVEC010000010">
    <property type="protein sequence ID" value="MBC6466787.1"/>
    <property type="molecule type" value="Genomic_DNA"/>
</dbReference>
<proteinExistence type="predicted"/>
<sequence length="90" mass="9633">MTSLDLAAMRWRKSRRSAQGGQDCVEVAAARWRKSSYSAQGGDDCVELAGLPGVVAVRDSKNPDGPALAFGAGEWADFVAAVKTRRYDLS</sequence>